<organism evidence="9 10">
    <name type="scientific">Cylindrotheca closterium</name>
    <dbReference type="NCBI Taxonomy" id="2856"/>
    <lineage>
        <taxon>Eukaryota</taxon>
        <taxon>Sar</taxon>
        <taxon>Stramenopiles</taxon>
        <taxon>Ochrophyta</taxon>
        <taxon>Bacillariophyta</taxon>
        <taxon>Bacillariophyceae</taxon>
        <taxon>Bacillariophycidae</taxon>
        <taxon>Bacillariales</taxon>
        <taxon>Bacillariaceae</taxon>
        <taxon>Cylindrotheca</taxon>
    </lineage>
</organism>
<feature type="chain" id="PRO_5042268586" description="3'(2'),5'-bisphosphate nucleotidase 1" evidence="8">
    <location>
        <begin position="24"/>
        <end position="385"/>
    </location>
</feature>
<comment type="cofactor">
    <cofactor evidence="6">
        <name>Mg(2+)</name>
        <dbReference type="ChEBI" id="CHEBI:18420"/>
    </cofactor>
</comment>
<dbReference type="InterPro" id="IPR000760">
    <property type="entry name" value="Inositol_monophosphatase-like"/>
</dbReference>
<evidence type="ECO:0000313" key="10">
    <source>
        <dbReference type="Proteomes" id="UP001295423"/>
    </source>
</evidence>
<gene>
    <name evidence="9" type="ORF">CYCCA115_LOCUS320</name>
</gene>
<dbReference type="SUPFAM" id="SSF56655">
    <property type="entry name" value="Carbohydrate phosphatase"/>
    <property type="match status" value="1"/>
</dbReference>
<dbReference type="PANTHER" id="PTHR43028:SF5">
    <property type="entry name" value="3'(2'),5'-BISPHOSPHATE NUCLEOTIDASE 1"/>
    <property type="match status" value="1"/>
</dbReference>
<sequence length="385" mass="41382">MASSAVNLLDLAAASLSSVIVAADLIREMSTTDENDTGVLPSHNNVRLKADGSVVTDADFAAQSIIVQSLQYVSNDIRIVGEESEEEMAKKSMTGMEDKIQAMFHLAQKEIQMRYNSDGEGSSDLPFPLAQQRLAQNDDATNAETEASPSTSQDRALEKLKDCEVDPSRVSVFIDPLDGTKCYAEGEFDAVSILVGIVLDGMPCFGVICKPFGYAGHTTVMNTECVVFYGGTLLGAAYTAGGSTLRYSLEGKLPEDLPRAVISGSKAKGIIKEFVAHLGNKGIVQSEPLLVSGAGEKSLRMIIRSHKEGLWFYPKAGTSLWDVAASDAILRILGGKLTDKNGKNMDYSRSQAEALNRNGVVACYDATLHAECIRLFTEGSWEATE</sequence>
<keyword evidence="6" id="KW-0460">Magnesium</keyword>
<feature type="binding site" evidence="6">
    <location>
        <position position="175"/>
    </location>
    <ligand>
        <name>Mg(2+)</name>
        <dbReference type="ChEBI" id="CHEBI:18420"/>
        <label>1</label>
        <note>catalytic</note>
    </ligand>
</feature>
<dbReference type="GO" id="GO:0008441">
    <property type="term" value="F:3'(2'),5'-bisphosphate nucleotidase activity"/>
    <property type="evidence" value="ECO:0007669"/>
    <property type="project" value="UniProtKB-EC"/>
</dbReference>
<feature type="binding site" evidence="6">
    <location>
        <position position="177"/>
    </location>
    <ligand>
        <name>Mg(2+)</name>
        <dbReference type="ChEBI" id="CHEBI:18420"/>
        <label>1</label>
        <note>catalytic</note>
    </ligand>
</feature>
<evidence type="ECO:0000313" key="9">
    <source>
        <dbReference type="EMBL" id="CAJ1901110.1"/>
    </source>
</evidence>
<dbReference type="PANTHER" id="PTHR43028">
    <property type="entry name" value="3'(2'),5'-BISPHOSPHATE NUCLEOTIDASE 1"/>
    <property type="match status" value="1"/>
</dbReference>
<comment type="caution">
    <text evidence="9">The sequence shown here is derived from an EMBL/GenBank/DDBJ whole genome shotgun (WGS) entry which is preliminary data.</text>
</comment>
<comment type="similarity">
    <text evidence="1">Belongs to the inositol monophosphatase superfamily.</text>
</comment>
<evidence type="ECO:0000256" key="2">
    <source>
        <dbReference type="ARBA" id="ARBA00012633"/>
    </source>
</evidence>
<protein>
    <recommendedName>
        <fullName evidence="3">3'(2'),5'-bisphosphate nucleotidase 1</fullName>
        <ecNumber evidence="2">3.1.3.7</ecNumber>
    </recommendedName>
    <alternativeName>
        <fullName evidence="4">Bisphosphate 3'-nucleotidase 1</fullName>
    </alternativeName>
    <alternativeName>
        <fullName evidence="5">Inositol-polyphosphate 1-phosphatase</fullName>
    </alternativeName>
</protein>
<dbReference type="PROSITE" id="PS00630">
    <property type="entry name" value="IMP_2"/>
    <property type="match status" value="1"/>
</dbReference>
<evidence type="ECO:0000256" key="3">
    <source>
        <dbReference type="ARBA" id="ARBA00040342"/>
    </source>
</evidence>
<dbReference type="Gene3D" id="3.40.190.80">
    <property type="match status" value="1"/>
</dbReference>
<dbReference type="InterPro" id="IPR050725">
    <property type="entry name" value="CysQ/Inositol_MonoPase"/>
</dbReference>
<dbReference type="AlphaFoldDB" id="A0AAD2CC04"/>
<dbReference type="Gene3D" id="3.30.540.10">
    <property type="entry name" value="Fructose-1,6-Bisphosphatase, subunit A, domain 1"/>
    <property type="match status" value="1"/>
</dbReference>
<keyword evidence="6" id="KW-0479">Metal-binding</keyword>
<feature type="signal peptide" evidence="8">
    <location>
        <begin position="1"/>
        <end position="23"/>
    </location>
</feature>
<dbReference type="GO" id="GO:0046872">
    <property type="term" value="F:metal ion binding"/>
    <property type="evidence" value="ECO:0007669"/>
    <property type="project" value="UniProtKB-KW"/>
</dbReference>
<evidence type="ECO:0000256" key="4">
    <source>
        <dbReference type="ARBA" id="ARBA00041815"/>
    </source>
</evidence>
<dbReference type="Proteomes" id="UP001295423">
    <property type="component" value="Unassembled WGS sequence"/>
</dbReference>
<feature type="compositionally biased region" description="Polar residues" evidence="7">
    <location>
        <begin position="137"/>
        <end position="154"/>
    </location>
</feature>
<accession>A0AAD2CC04</accession>
<feature type="binding site" evidence="6">
    <location>
        <position position="178"/>
    </location>
    <ligand>
        <name>Mg(2+)</name>
        <dbReference type="ChEBI" id="CHEBI:18420"/>
        <label>1</label>
        <note>catalytic</note>
    </ligand>
</feature>
<dbReference type="Pfam" id="PF00459">
    <property type="entry name" value="Inositol_P"/>
    <property type="match status" value="1"/>
</dbReference>
<keyword evidence="10" id="KW-1185">Reference proteome</keyword>
<evidence type="ECO:0000256" key="5">
    <source>
        <dbReference type="ARBA" id="ARBA00044554"/>
    </source>
</evidence>
<keyword evidence="8" id="KW-0732">Signal</keyword>
<dbReference type="EC" id="3.1.3.7" evidence="2"/>
<feature type="binding site" evidence="6">
    <location>
        <position position="322"/>
    </location>
    <ligand>
        <name>Mg(2+)</name>
        <dbReference type="ChEBI" id="CHEBI:18420"/>
        <label>1</label>
        <note>catalytic</note>
    </ligand>
</feature>
<dbReference type="GO" id="GO:0046854">
    <property type="term" value="P:phosphatidylinositol phosphate biosynthetic process"/>
    <property type="evidence" value="ECO:0007669"/>
    <property type="project" value="InterPro"/>
</dbReference>
<dbReference type="EMBL" id="CAKOGP040000001">
    <property type="protein sequence ID" value="CAJ1901110.1"/>
    <property type="molecule type" value="Genomic_DNA"/>
</dbReference>
<dbReference type="InterPro" id="IPR020550">
    <property type="entry name" value="Inositol_monophosphatase_CS"/>
</dbReference>
<evidence type="ECO:0000256" key="6">
    <source>
        <dbReference type="PIRSR" id="PIRSR600760-2"/>
    </source>
</evidence>
<evidence type="ECO:0000256" key="7">
    <source>
        <dbReference type="SAM" id="MobiDB-lite"/>
    </source>
</evidence>
<reference evidence="9" key="1">
    <citation type="submission" date="2023-08" db="EMBL/GenBank/DDBJ databases">
        <authorList>
            <person name="Audoor S."/>
            <person name="Bilcke G."/>
        </authorList>
    </citation>
    <scope>NUCLEOTIDE SEQUENCE</scope>
</reference>
<evidence type="ECO:0000256" key="8">
    <source>
        <dbReference type="SAM" id="SignalP"/>
    </source>
</evidence>
<feature type="binding site" evidence="6">
    <location>
        <position position="82"/>
    </location>
    <ligand>
        <name>Mg(2+)</name>
        <dbReference type="ChEBI" id="CHEBI:18420"/>
        <label>1</label>
        <note>catalytic</note>
    </ligand>
</feature>
<name>A0AAD2CC04_9STRA</name>
<proteinExistence type="inferred from homology"/>
<evidence type="ECO:0000256" key="1">
    <source>
        <dbReference type="ARBA" id="ARBA00009759"/>
    </source>
</evidence>
<feature type="region of interest" description="Disordered" evidence="7">
    <location>
        <begin position="137"/>
        <end position="157"/>
    </location>
</feature>